<dbReference type="EMBL" id="NCKV01016383">
    <property type="protein sequence ID" value="RWS20638.1"/>
    <property type="molecule type" value="Genomic_DNA"/>
</dbReference>
<feature type="domain" description="Major facilitator superfamily (MFS) profile" evidence="6">
    <location>
        <begin position="1"/>
        <end position="153"/>
    </location>
</feature>
<organism evidence="7 8">
    <name type="scientific">Leptotrombidium deliense</name>
    <dbReference type="NCBI Taxonomy" id="299467"/>
    <lineage>
        <taxon>Eukaryota</taxon>
        <taxon>Metazoa</taxon>
        <taxon>Ecdysozoa</taxon>
        <taxon>Arthropoda</taxon>
        <taxon>Chelicerata</taxon>
        <taxon>Arachnida</taxon>
        <taxon>Acari</taxon>
        <taxon>Acariformes</taxon>
        <taxon>Trombidiformes</taxon>
        <taxon>Prostigmata</taxon>
        <taxon>Anystina</taxon>
        <taxon>Parasitengona</taxon>
        <taxon>Trombiculoidea</taxon>
        <taxon>Trombiculidae</taxon>
        <taxon>Leptotrombidium</taxon>
    </lineage>
</organism>
<proteinExistence type="predicted"/>
<accession>A0A443RZE0</accession>
<dbReference type="Pfam" id="PF07690">
    <property type="entry name" value="MFS_1"/>
    <property type="match status" value="1"/>
</dbReference>
<sequence length="153" mass="17561">MKNVTLENECISYENPNEPCTKWEYDKTVFWSTIVSEFDLVCQRSWFSSVAASSYQVGYAVSAILFGVISDKYGRRFALKISIYLEIVSGFSQAFSVSIYHFLFSRFFLGIAAFGRFFTGFLLIFECFGKKNRAPISAFIEFGWLFGKLIMPL</sequence>
<protein>
    <submittedName>
        <fullName evidence="7">Putative organic cation transporter-like protein</fullName>
    </submittedName>
</protein>
<evidence type="ECO:0000313" key="8">
    <source>
        <dbReference type="Proteomes" id="UP000288716"/>
    </source>
</evidence>
<dbReference type="GO" id="GO:0022857">
    <property type="term" value="F:transmembrane transporter activity"/>
    <property type="evidence" value="ECO:0007669"/>
    <property type="project" value="InterPro"/>
</dbReference>
<dbReference type="SUPFAM" id="SSF103473">
    <property type="entry name" value="MFS general substrate transporter"/>
    <property type="match status" value="1"/>
</dbReference>
<evidence type="ECO:0000259" key="6">
    <source>
        <dbReference type="PROSITE" id="PS50850"/>
    </source>
</evidence>
<gene>
    <name evidence="7" type="ORF">B4U80_14244</name>
</gene>
<comment type="subcellular location">
    <subcellularLocation>
        <location evidence="1">Membrane</location>
        <topology evidence="1">Multi-pass membrane protein</topology>
    </subcellularLocation>
</comment>
<dbReference type="VEuPathDB" id="VectorBase:LDEU011402"/>
<dbReference type="Proteomes" id="UP000288716">
    <property type="component" value="Unassembled WGS sequence"/>
</dbReference>
<dbReference type="GO" id="GO:0016020">
    <property type="term" value="C:membrane"/>
    <property type="evidence" value="ECO:0007669"/>
    <property type="project" value="UniProtKB-SubCell"/>
</dbReference>
<evidence type="ECO:0000256" key="5">
    <source>
        <dbReference type="SAM" id="Phobius"/>
    </source>
</evidence>
<keyword evidence="2 5" id="KW-0812">Transmembrane</keyword>
<evidence type="ECO:0000256" key="1">
    <source>
        <dbReference type="ARBA" id="ARBA00004141"/>
    </source>
</evidence>
<evidence type="ECO:0000313" key="7">
    <source>
        <dbReference type="EMBL" id="RWS20638.1"/>
    </source>
</evidence>
<evidence type="ECO:0000256" key="3">
    <source>
        <dbReference type="ARBA" id="ARBA00022989"/>
    </source>
</evidence>
<feature type="transmembrane region" description="Helical" evidence="5">
    <location>
        <begin position="81"/>
        <end position="101"/>
    </location>
</feature>
<keyword evidence="8" id="KW-1185">Reference proteome</keyword>
<dbReference type="InterPro" id="IPR020846">
    <property type="entry name" value="MFS_dom"/>
</dbReference>
<feature type="non-terminal residue" evidence="7">
    <location>
        <position position="153"/>
    </location>
</feature>
<dbReference type="OrthoDB" id="8049622at2759"/>
<reference evidence="7 8" key="1">
    <citation type="journal article" date="2018" name="Gigascience">
        <title>Genomes of trombidid mites reveal novel predicted allergens and laterally-transferred genes associated with secondary metabolism.</title>
        <authorList>
            <person name="Dong X."/>
            <person name="Chaisiri K."/>
            <person name="Xia D."/>
            <person name="Armstrong S.D."/>
            <person name="Fang Y."/>
            <person name="Donnelly M.J."/>
            <person name="Kadowaki T."/>
            <person name="McGarry J.W."/>
            <person name="Darby A.C."/>
            <person name="Makepeace B.L."/>
        </authorList>
    </citation>
    <scope>NUCLEOTIDE SEQUENCE [LARGE SCALE GENOMIC DNA]</scope>
    <source>
        <strain evidence="7">UoL-UT</strain>
    </source>
</reference>
<comment type="caution">
    <text evidence="7">The sequence shown here is derived from an EMBL/GenBank/DDBJ whole genome shotgun (WGS) entry which is preliminary data.</text>
</comment>
<name>A0A443RZE0_9ACAR</name>
<keyword evidence="4 5" id="KW-0472">Membrane</keyword>
<dbReference type="PANTHER" id="PTHR24064">
    <property type="entry name" value="SOLUTE CARRIER FAMILY 22 MEMBER"/>
    <property type="match status" value="1"/>
</dbReference>
<dbReference type="PROSITE" id="PS50850">
    <property type="entry name" value="MFS"/>
    <property type="match status" value="1"/>
</dbReference>
<feature type="transmembrane region" description="Helical" evidence="5">
    <location>
        <begin position="107"/>
        <end position="125"/>
    </location>
</feature>
<evidence type="ECO:0000256" key="2">
    <source>
        <dbReference type="ARBA" id="ARBA00022692"/>
    </source>
</evidence>
<dbReference type="InterPro" id="IPR011701">
    <property type="entry name" value="MFS"/>
</dbReference>
<dbReference type="AlphaFoldDB" id="A0A443RZE0"/>
<feature type="transmembrane region" description="Helical" evidence="5">
    <location>
        <begin position="46"/>
        <end position="69"/>
    </location>
</feature>
<dbReference type="InterPro" id="IPR036259">
    <property type="entry name" value="MFS_trans_sf"/>
</dbReference>
<evidence type="ECO:0000256" key="4">
    <source>
        <dbReference type="ARBA" id="ARBA00023136"/>
    </source>
</evidence>
<keyword evidence="3 5" id="KW-1133">Transmembrane helix</keyword>
<dbReference type="Gene3D" id="1.20.1250.20">
    <property type="entry name" value="MFS general substrate transporter like domains"/>
    <property type="match status" value="1"/>
</dbReference>
<dbReference type="STRING" id="299467.A0A443RZE0"/>